<comment type="caution">
    <text evidence="2">The sequence shown here is derived from an EMBL/GenBank/DDBJ whole genome shotgun (WGS) entry which is preliminary data.</text>
</comment>
<organism evidence="2 3">
    <name type="scientific">Weissella minor</name>
    <dbReference type="NCBI Taxonomy" id="1620"/>
    <lineage>
        <taxon>Bacteria</taxon>
        <taxon>Bacillati</taxon>
        <taxon>Bacillota</taxon>
        <taxon>Bacilli</taxon>
        <taxon>Lactobacillales</taxon>
        <taxon>Lactobacillaceae</taxon>
        <taxon>Weissella</taxon>
    </lineage>
</organism>
<dbReference type="Pfam" id="PF14493">
    <property type="entry name" value="HTH_40"/>
    <property type="match status" value="1"/>
</dbReference>
<evidence type="ECO:0000259" key="1">
    <source>
        <dbReference type="Pfam" id="PF14493"/>
    </source>
</evidence>
<dbReference type="OrthoDB" id="2146354at2"/>
<evidence type="ECO:0000313" key="3">
    <source>
        <dbReference type="Proteomes" id="UP000051673"/>
    </source>
</evidence>
<gene>
    <name evidence="2" type="ORF">IV67_GL000276</name>
</gene>
<dbReference type="InterPro" id="IPR029491">
    <property type="entry name" value="Helicase_HTH"/>
</dbReference>
<name>A0A0R2JHH9_9LACO</name>
<sequence length="352" mass="42022">MKAEFLLTLFSKQQPRRSHVIYALLKQQTTGSTEYWGLRYHLLDWIGLLPQLYKQDYENMLQDLLSERCLRQSEKGLYILTDKGELMAKRYAEEHYLLQLPLERYTYQTASFMQLFLLANQVVSEWSHQNRHYYPMQIGLRQQQLIKQWFKRQDRANLLDAWKSDLTGFLASLSEKQADRLAASFVGHTHAGLNFDQLNFPKTWDDFDFYLWQLDRYTELIQYMETHFSNDNPMVQLYAFVGKKPRLSDSVQASFMAAKQGASFQDIAQQRHLKLGTVQEHLLTAAIWLPVSDFPYERYLTDDVKKHLSERLPDQDIDNWRFQMVRESSDIQEFFNFRLYQIWLTKQETSDE</sequence>
<reference evidence="2 3" key="1">
    <citation type="journal article" date="2015" name="Genome Announc.">
        <title>Expanding the biotechnology potential of lactobacilli through comparative genomics of 213 strains and associated genera.</title>
        <authorList>
            <person name="Sun Z."/>
            <person name="Harris H.M."/>
            <person name="McCann A."/>
            <person name="Guo C."/>
            <person name="Argimon S."/>
            <person name="Zhang W."/>
            <person name="Yang X."/>
            <person name="Jeffery I.B."/>
            <person name="Cooney J.C."/>
            <person name="Kagawa T.F."/>
            <person name="Liu W."/>
            <person name="Song Y."/>
            <person name="Salvetti E."/>
            <person name="Wrobel A."/>
            <person name="Rasinkangas P."/>
            <person name="Parkhill J."/>
            <person name="Rea M.C."/>
            <person name="O'Sullivan O."/>
            <person name="Ritari J."/>
            <person name="Douillard F.P."/>
            <person name="Paul Ross R."/>
            <person name="Yang R."/>
            <person name="Briner A.E."/>
            <person name="Felis G.E."/>
            <person name="de Vos W.M."/>
            <person name="Barrangou R."/>
            <person name="Klaenhammer T.R."/>
            <person name="Caufield P.W."/>
            <person name="Cui Y."/>
            <person name="Zhang H."/>
            <person name="O'Toole P.W."/>
        </authorList>
    </citation>
    <scope>NUCLEOTIDE SEQUENCE [LARGE SCALE GENOMIC DNA]</scope>
    <source>
        <strain evidence="2 3">DSM 20014</strain>
    </source>
</reference>
<dbReference type="STRING" id="1620.IV67_GL000276"/>
<keyword evidence="3" id="KW-1185">Reference proteome</keyword>
<dbReference type="Proteomes" id="UP000051673">
    <property type="component" value="Unassembled WGS sequence"/>
</dbReference>
<proteinExistence type="predicted"/>
<dbReference type="AlphaFoldDB" id="A0A0R2JHH9"/>
<dbReference type="RefSeq" id="WP_057787443.1">
    <property type="nucleotide sequence ID" value="NZ_JQCD01000024.1"/>
</dbReference>
<dbReference type="EMBL" id="JQCD01000024">
    <property type="protein sequence ID" value="KRN76769.1"/>
    <property type="molecule type" value="Genomic_DNA"/>
</dbReference>
<evidence type="ECO:0000313" key="2">
    <source>
        <dbReference type="EMBL" id="KRN76769.1"/>
    </source>
</evidence>
<dbReference type="PATRIC" id="fig|1620.3.peg.281"/>
<protein>
    <recommendedName>
        <fullName evidence="1">Helicase Helix-turn-helix domain-containing protein</fullName>
    </recommendedName>
</protein>
<feature type="domain" description="Helicase Helix-turn-helix" evidence="1">
    <location>
        <begin position="250"/>
        <end position="329"/>
    </location>
</feature>
<accession>A0A0R2JHH9</accession>